<dbReference type="InterPro" id="IPR004095">
    <property type="entry name" value="TGS"/>
</dbReference>
<evidence type="ECO:0000259" key="1">
    <source>
        <dbReference type="PROSITE" id="PS51880"/>
    </source>
</evidence>
<dbReference type="InterPro" id="IPR012675">
    <property type="entry name" value="Beta-grasp_dom_sf"/>
</dbReference>
<dbReference type="SUPFAM" id="SSF52540">
    <property type="entry name" value="P-loop containing nucleoside triphosphate hydrolases"/>
    <property type="match status" value="1"/>
</dbReference>
<name>A0A1F7RMP9_9BACT</name>
<organism evidence="2 3">
    <name type="scientific">Candidatus Schekmanbacteria bacterium RBG_13_48_7</name>
    <dbReference type="NCBI Taxonomy" id="1817878"/>
    <lineage>
        <taxon>Bacteria</taxon>
        <taxon>Candidatus Schekmaniibacteriota</taxon>
    </lineage>
</organism>
<dbReference type="AlphaFoldDB" id="A0A1F7RMP9"/>
<dbReference type="EMBL" id="MGDD01000313">
    <property type="protein sequence ID" value="OGL42600.1"/>
    <property type="molecule type" value="Genomic_DNA"/>
</dbReference>
<reference evidence="2 3" key="1">
    <citation type="journal article" date="2016" name="Nat. Commun.">
        <title>Thousands of microbial genomes shed light on interconnected biogeochemical processes in an aquifer system.</title>
        <authorList>
            <person name="Anantharaman K."/>
            <person name="Brown C.T."/>
            <person name="Hug L.A."/>
            <person name="Sharon I."/>
            <person name="Castelle C.J."/>
            <person name="Probst A.J."/>
            <person name="Thomas B.C."/>
            <person name="Singh A."/>
            <person name="Wilkins M.J."/>
            <person name="Karaoz U."/>
            <person name="Brodie E.L."/>
            <person name="Williams K.H."/>
            <person name="Hubbard S.S."/>
            <person name="Banfield J.F."/>
        </authorList>
    </citation>
    <scope>NUCLEOTIDE SEQUENCE [LARGE SCALE GENOMIC DNA]</scope>
</reference>
<feature type="domain" description="TGS" evidence="1">
    <location>
        <begin position="255"/>
        <end position="329"/>
    </location>
</feature>
<dbReference type="InterPro" id="IPR027417">
    <property type="entry name" value="P-loop_NTPase"/>
</dbReference>
<proteinExistence type="predicted"/>
<dbReference type="Gene3D" id="3.10.20.30">
    <property type="match status" value="1"/>
</dbReference>
<dbReference type="InterPro" id="IPR012676">
    <property type="entry name" value="TGS-like"/>
</dbReference>
<gene>
    <name evidence="2" type="ORF">A2161_01700</name>
</gene>
<dbReference type="InterPro" id="IPR006073">
    <property type="entry name" value="GTP-bd"/>
</dbReference>
<evidence type="ECO:0000313" key="2">
    <source>
        <dbReference type="EMBL" id="OGL42600.1"/>
    </source>
</evidence>
<dbReference type="Pfam" id="PF01926">
    <property type="entry name" value="MMR_HSR1"/>
    <property type="match status" value="1"/>
</dbReference>
<dbReference type="GO" id="GO:0005525">
    <property type="term" value="F:GTP binding"/>
    <property type="evidence" value="ECO:0007669"/>
    <property type="project" value="InterPro"/>
</dbReference>
<dbReference type="PROSITE" id="PS51880">
    <property type="entry name" value="TGS"/>
    <property type="match status" value="1"/>
</dbReference>
<protein>
    <recommendedName>
        <fullName evidence="1">TGS domain-containing protein</fullName>
    </recommendedName>
</protein>
<sequence>MPANLTPDYHAAEARYRIAVTVEEKLDALREMLRVIPKHKGTDRLQGDIKRKISQLKKESIKKSATSRKTAFFLVDKEGEGQIFIVGAPNTGKSQLLMSLTNAKSDVAPYPYTTQKPIPGMMQFENIQFQLIDTPPIDREFMESWLPGIIRNGNLVLLLADLSSPDALEQIDVVMDKLQKSKIHFVKETKAEYQSDGLMHMPLIIVGSKLDANGAAENAGIISELYGQKFETVCVSALDGSGLQDLKQRIYNNLHIIRVYTKSPGKQPDFNDPVVLNLGETVLDFARQIHKDFAFNLKHAKIWGTGMYDGQKVQRDFVLREGDVLELHT</sequence>
<dbReference type="Pfam" id="PF02824">
    <property type="entry name" value="TGS"/>
    <property type="match status" value="1"/>
</dbReference>
<dbReference type="CDD" id="cd01666">
    <property type="entry name" value="TGS_DRG"/>
    <property type="match status" value="1"/>
</dbReference>
<dbReference type="Proteomes" id="UP000179266">
    <property type="component" value="Unassembled WGS sequence"/>
</dbReference>
<dbReference type="Gene3D" id="3.40.50.300">
    <property type="entry name" value="P-loop containing nucleotide triphosphate hydrolases"/>
    <property type="match status" value="1"/>
</dbReference>
<comment type="caution">
    <text evidence="2">The sequence shown here is derived from an EMBL/GenBank/DDBJ whole genome shotgun (WGS) entry which is preliminary data.</text>
</comment>
<dbReference type="PRINTS" id="PR00326">
    <property type="entry name" value="GTP1OBG"/>
</dbReference>
<dbReference type="PANTHER" id="PTHR43127">
    <property type="entry name" value="DEVELOPMENTALLY-REGULATED GTP-BINDING PROTEIN 2"/>
    <property type="match status" value="1"/>
</dbReference>
<dbReference type="SUPFAM" id="SSF81271">
    <property type="entry name" value="TGS-like"/>
    <property type="match status" value="1"/>
</dbReference>
<dbReference type="GO" id="GO:0003924">
    <property type="term" value="F:GTPase activity"/>
    <property type="evidence" value="ECO:0007669"/>
    <property type="project" value="InterPro"/>
</dbReference>
<evidence type="ECO:0000313" key="3">
    <source>
        <dbReference type="Proteomes" id="UP000179266"/>
    </source>
</evidence>
<accession>A0A1F7RMP9</accession>
<dbReference type="InterPro" id="IPR045001">
    <property type="entry name" value="DRG"/>
</dbReference>